<dbReference type="EMBL" id="CP054020">
    <property type="protein sequence ID" value="QKI88367.1"/>
    <property type="molecule type" value="Genomic_DNA"/>
</dbReference>
<proteinExistence type="predicted"/>
<dbReference type="RefSeq" id="WP_173283967.1">
    <property type="nucleotide sequence ID" value="NZ_CP054020.1"/>
</dbReference>
<dbReference type="KEGG" id="txa:HQN79_01645"/>
<accession>A0A7D4TD07</accession>
<sequence length="66" mass="7548">MRQFNIEFNGYDYVVVEQGRVIVAFSTLEDAFEAKREFEEKPACSIDLKVPPAMRLAKMQLYGVAS</sequence>
<evidence type="ECO:0000313" key="2">
    <source>
        <dbReference type="Proteomes" id="UP000504724"/>
    </source>
</evidence>
<gene>
    <name evidence="1" type="ORF">HQN79_01645</name>
</gene>
<organism evidence="1 2">
    <name type="scientific">Thiomicrorhabdus xiamenensis</name>
    <dbReference type="NCBI Taxonomy" id="2739063"/>
    <lineage>
        <taxon>Bacteria</taxon>
        <taxon>Pseudomonadati</taxon>
        <taxon>Pseudomonadota</taxon>
        <taxon>Gammaproteobacteria</taxon>
        <taxon>Thiotrichales</taxon>
        <taxon>Piscirickettsiaceae</taxon>
        <taxon>Thiomicrorhabdus</taxon>
    </lineage>
</organism>
<name>A0A7D4TD07_9GAMM</name>
<evidence type="ECO:0000313" key="1">
    <source>
        <dbReference type="EMBL" id="QKI88367.1"/>
    </source>
</evidence>
<dbReference type="AlphaFoldDB" id="A0A7D4TD07"/>
<protein>
    <submittedName>
        <fullName evidence="1">Uncharacterized protein</fullName>
    </submittedName>
</protein>
<reference evidence="1 2" key="1">
    <citation type="submission" date="2020-05" db="EMBL/GenBank/DDBJ databases">
        <title>Thiomicrorhabdus sediminis sp.nov. and Thiomicrorhabdus xiamenensis sp.nov., novel sulfur-oxidizing bacteria isolated from coastal sediment.</title>
        <authorList>
            <person name="Liu X."/>
        </authorList>
    </citation>
    <scope>NUCLEOTIDE SEQUENCE [LARGE SCALE GENOMIC DNA]</scope>
    <source>
        <strain evidence="1 2">G2</strain>
    </source>
</reference>
<keyword evidence="2" id="KW-1185">Reference proteome</keyword>
<dbReference type="Proteomes" id="UP000504724">
    <property type="component" value="Chromosome"/>
</dbReference>